<comment type="function">
    <text evidence="4">May play the central regulatory role in sporulation. It may be an element of the effector pathway responsible for the activation of sporulation genes in response to nutritional stress. Spo0A may act in concert with spo0H (a sigma factor) to control the expression of some genes that are critical to the sporulation process.</text>
</comment>
<evidence type="ECO:0000256" key="2">
    <source>
        <dbReference type="ARBA" id="ARBA00022777"/>
    </source>
</evidence>
<protein>
    <recommendedName>
        <fullName evidence="1">Stage 0 sporulation protein A homolog</fullName>
    </recommendedName>
</protein>
<keyword evidence="9" id="KW-1185">Reference proteome</keyword>
<name>A0ABR7H9Q7_9FIRM</name>
<dbReference type="SUPFAM" id="SSF52172">
    <property type="entry name" value="CheY-like"/>
    <property type="match status" value="1"/>
</dbReference>
<proteinExistence type="predicted"/>
<evidence type="ECO:0000313" key="9">
    <source>
        <dbReference type="Proteomes" id="UP000634672"/>
    </source>
</evidence>
<dbReference type="InterPro" id="IPR005467">
    <property type="entry name" value="His_kinase_dom"/>
</dbReference>
<keyword evidence="3" id="KW-0902">Two-component regulatory system</keyword>
<evidence type="ECO:0000256" key="1">
    <source>
        <dbReference type="ARBA" id="ARBA00018672"/>
    </source>
</evidence>
<dbReference type="Pfam" id="PF06580">
    <property type="entry name" value="His_kinase"/>
    <property type="match status" value="1"/>
</dbReference>
<keyword evidence="2 8" id="KW-0808">Transferase</keyword>
<keyword evidence="2 8" id="KW-0418">Kinase</keyword>
<dbReference type="PANTHER" id="PTHR34220:SF7">
    <property type="entry name" value="SENSOR HISTIDINE KINASE YPDA"/>
    <property type="match status" value="1"/>
</dbReference>
<dbReference type="RefSeq" id="WP_187022857.1">
    <property type="nucleotide sequence ID" value="NZ_JACOPB010000008.1"/>
</dbReference>
<dbReference type="SMART" id="SM00448">
    <property type="entry name" value="REC"/>
    <property type="match status" value="1"/>
</dbReference>
<dbReference type="Gene3D" id="3.40.50.2300">
    <property type="match status" value="1"/>
</dbReference>
<dbReference type="GO" id="GO:0016301">
    <property type="term" value="F:kinase activity"/>
    <property type="evidence" value="ECO:0007669"/>
    <property type="project" value="UniProtKB-KW"/>
</dbReference>
<dbReference type="InterPro" id="IPR001789">
    <property type="entry name" value="Sig_transdc_resp-reg_receiver"/>
</dbReference>
<evidence type="ECO:0000259" key="7">
    <source>
        <dbReference type="PROSITE" id="PS50110"/>
    </source>
</evidence>
<dbReference type="PROSITE" id="PS50110">
    <property type="entry name" value="RESPONSE_REGULATORY"/>
    <property type="match status" value="1"/>
</dbReference>
<gene>
    <name evidence="8" type="ORF">H8S75_18200</name>
</gene>
<feature type="domain" description="Response regulatory" evidence="7">
    <location>
        <begin position="221"/>
        <end position="337"/>
    </location>
</feature>
<dbReference type="InterPro" id="IPR010559">
    <property type="entry name" value="Sig_transdc_His_kin_internal"/>
</dbReference>
<evidence type="ECO:0000256" key="5">
    <source>
        <dbReference type="PROSITE-ProRule" id="PRU00169"/>
    </source>
</evidence>
<reference evidence="8 9" key="1">
    <citation type="submission" date="2020-08" db="EMBL/GenBank/DDBJ databases">
        <title>Genome public.</title>
        <authorList>
            <person name="Liu C."/>
            <person name="Sun Q."/>
        </authorList>
    </citation>
    <scope>NUCLEOTIDE SEQUENCE [LARGE SCALE GENOMIC DNA]</scope>
    <source>
        <strain evidence="8 9">NSJ-66</strain>
    </source>
</reference>
<dbReference type="InterPro" id="IPR050640">
    <property type="entry name" value="Bact_2-comp_sensor_kinase"/>
</dbReference>
<comment type="caution">
    <text evidence="5">Lacks conserved residue(s) required for the propagation of feature annotation.</text>
</comment>
<evidence type="ECO:0000259" key="6">
    <source>
        <dbReference type="PROSITE" id="PS50109"/>
    </source>
</evidence>
<dbReference type="PANTHER" id="PTHR34220">
    <property type="entry name" value="SENSOR HISTIDINE KINASE YPDA"/>
    <property type="match status" value="1"/>
</dbReference>
<comment type="caution">
    <text evidence="8">The sequence shown here is derived from an EMBL/GenBank/DDBJ whole genome shotgun (WGS) entry which is preliminary data.</text>
</comment>
<dbReference type="InterPro" id="IPR036890">
    <property type="entry name" value="HATPase_C_sf"/>
</dbReference>
<feature type="domain" description="Histidine kinase" evidence="6">
    <location>
        <begin position="444"/>
        <end position="550"/>
    </location>
</feature>
<dbReference type="SUPFAM" id="SSF55874">
    <property type="entry name" value="ATPase domain of HSP90 chaperone/DNA topoisomerase II/histidine kinase"/>
    <property type="match status" value="1"/>
</dbReference>
<evidence type="ECO:0000256" key="3">
    <source>
        <dbReference type="ARBA" id="ARBA00023012"/>
    </source>
</evidence>
<organism evidence="8 9">
    <name type="scientific">Hungatella hominis</name>
    <dbReference type="NCBI Taxonomy" id="2763050"/>
    <lineage>
        <taxon>Bacteria</taxon>
        <taxon>Bacillati</taxon>
        <taxon>Bacillota</taxon>
        <taxon>Clostridia</taxon>
        <taxon>Lachnospirales</taxon>
        <taxon>Lachnospiraceae</taxon>
        <taxon>Hungatella</taxon>
    </lineage>
</organism>
<dbReference type="InterPro" id="IPR003594">
    <property type="entry name" value="HATPase_dom"/>
</dbReference>
<dbReference type="Gene3D" id="3.30.565.10">
    <property type="entry name" value="Histidine kinase-like ATPase, C-terminal domain"/>
    <property type="match status" value="1"/>
</dbReference>
<dbReference type="Proteomes" id="UP000634672">
    <property type="component" value="Unassembled WGS sequence"/>
</dbReference>
<accession>A0ABR7H9Q7</accession>
<dbReference type="Pfam" id="PF02518">
    <property type="entry name" value="HATPase_c"/>
    <property type="match status" value="1"/>
</dbReference>
<dbReference type="EMBL" id="JACOPB010000008">
    <property type="protein sequence ID" value="MBC5709892.1"/>
    <property type="molecule type" value="Genomic_DNA"/>
</dbReference>
<dbReference type="PROSITE" id="PS50109">
    <property type="entry name" value="HIS_KIN"/>
    <property type="match status" value="1"/>
</dbReference>
<sequence length="552" mass="64261">MKLEKNYNNYEPEQEYLLSQMDGYLNEINRYVKNVGEYSGIYMSTIEQYNVSVSIYVLIKNALNSLEAENIRWDYRERNLEKNLEGKLITGDPFQLIDANRKILEFLCHYRKNNRLDIETVIGDDSVEILFGITIDQIKRRELHRISRIFSKKTFVSSLVEQELVPISIAKQSIEQNHGKICFEQSGDQLSISYRLMLAEEKKKPEAEPEIEKAFSDAAYHVVLISALPQQIELIEEYLIYENYDVKTFSSASEALRYIEGTRDINIVIAGDMFGEMDALSVCMEIRKEYALEQLPILMISHEKQRVLKMEPFLYVNDIIYEPFEYITLMQKLHSLIILQESAKESMLSRLDFLQAQMDPHFIFNTISTIMPLCMEEPEEAYRLLGYFSEYLRGSLYHKGLNTTILLEQELELIHAYLNIQEVRFSHMIRYILVNEVDETVKILPLIVEPIVENSVKHGRITGKELLIRMEIRREGNGIRFIIEDNGKGMSEEKVQAVLQDNSEEISNGSYSIGLMNLRKRLQIYYQSVLRIESSEGEGTKISFTIPSDSVR</sequence>
<evidence type="ECO:0000256" key="4">
    <source>
        <dbReference type="ARBA" id="ARBA00024867"/>
    </source>
</evidence>
<dbReference type="InterPro" id="IPR011006">
    <property type="entry name" value="CheY-like_superfamily"/>
</dbReference>
<evidence type="ECO:0000313" key="8">
    <source>
        <dbReference type="EMBL" id="MBC5709892.1"/>
    </source>
</evidence>